<dbReference type="Proteomes" id="UP001156601">
    <property type="component" value="Unassembled WGS sequence"/>
</dbReference>
<dbReference type="PROSITE" id="PS50113">
    <property type="entry name" value="PAC"/>
    <property type="match status" value="1"/>
</dbReference>
<keyword evidence="12" id="KW-0472">Membrane</keyword>
<keyword evidence="12" id="KW-0812">Transmembrane</keyword>
<keyword evidence="6" id="KW-0418">Kinase</keyword>
<evidence type="ECO:0000256" key="10">
    <source>
        <dbReference type="ARBA" id="ARBA00068150"/>
    </source>
</evidence>
<dbReference type="Pfam" id="PF00072">
    <property type="entry name" value="Response_reg"/>
    <property type="match status" value="1"/>
</dbReference>
<evidence type="ECO:0000256" key="2">
    <source>
        <dbReference type="ARBA" id="ARBA00012438"/>
    </source>
</evidence>
<evidence type="ECO:0000256" key="9">
    <source>
        <dbReference type="ARBA" id="ARBA00064003"/>
    </source>
</evidence>
<keyword evidence="8" id="KW-0902">Two-component regulatory system</keyword>
<evidence type="ECO:0000256" key="5">
    <source>
        <dbReference type="ARBA" id="ARBA00022741"/>
    </source>
</evidence>
<gene>
    <name evidence="16" type="ORF">GCM10007852_22580</name>
</gene>
<comment type="caution">
    <text evidence="16">The sequence shown here is derived from an EMBL/GenBank/DDBJ whole genome shotgun (WGS) entry which is preliminary data.</text>
</comment>
<dbReference type="InterPro" id="IPR005467">
    <property type="entry name" value="His_kinase_dom"/>
</dbReference>
<dbReference type="InterPro" id="IPR036097">
    <property type="entry name" value="HisK_dim/P_sf"/>
</dbReference>
<dbReference type="Pfam" id="PF00512">
    <property type="entry name" value="HisKA"/>
    <property type="match status" value="1"/>
</dbReference>
<accession>A0AA37T4R6</accession>
<dbReference type="Gene3D" id="3.40.50.2300">
    <property type="match status" value="1"/>
</dbReference>
<proteinExistence type="predicted"/>
<dbReference type="InterPro" id="IPR003594">
    <property type="entry name" value="HATPase_dom"/>
</dbReference>
<dbReference type="InterPro" id="IPR011006">
    <property type="entry name" value="CheY-like_superfamily"/>
</dbReference>
<evidence type="ECO:0000256" key="7">
    <source>
        <dbReference type="ARBA" id="ARBA00022840"/>
    </source>
</evidence>
<evidence type="ECO:0000256" key="12">
    <source>
        <dbReference type="SAM" id="Phobius"/>
    </source>
</evidence>
<dbReference type="CDD" id="cd17546">
    <property type="entry name" value="REC_hyHK_CKI1_RcsC-like"/>
    <property type="match status" value="1"/>
</dbReference>
<reference evidence="16" key="2">
    <citation type="submission" date="2023-01" db="EMBL/GenBank/DDBJ databases">
        <title>Draft genome sequence of Agaribacter marinus strain NBRC 110023.</title>
        <authorList>
            <person name="Sun Q."/>
            <person name="Mori K."/>
        </authorList>
    </citation>
    <scope>NUCLEOTIDE SEQUENCE</scope>
    <source>
        <strain evidence="16">NBRC 110023</strain>
    </source>
</reference>
<dbReference type="SMART" id="SM00387">
    <property type="entry name" value="HATPase_c"/>
    <property type="match status" value="1"/>
</dbReference>
<evidence type="ECO:0000259" key="13">
    <source>
        <dbReference type="PROSITE" id="PS50109"/>
    </source>
</evidence>
<evidence type="ECO:0000313" key="16">
    <source>
        <dbReference type="EMBL" id="GLR71350.1"/>
    </source>
</evidence>
<dbReference type="InterPro" id="IPR003661">
    <property type="entry name" value="HisK_dim/P_dom"/>
</dbReference>
<evidence type="ECO:0000256" key="3">
    <source>
        <dbReference type="ARBA" id="ARBA00022553"/>
    </source>
</evidence>
<dbReference type="SUPFAM" id="SSF47384">
    <property type="entry name" value="Homodimeric domain of signal transducing histidine kinase"/>
    <property type="match status" value="1"/>
</dbReference>
<comment type="subunit">
    <text evidence="9">At low DSF concentrations, interacts with RpfF.</text>
</comment>
<reference evidence="16" key="1">
    <citation type="journal article" date="2014" name="Int. J. Syst. Evol. Microbiol.">
        <title>Complete genome sequence of Corynebacterium casei LMG S-19264T (=DSM 44701T), isolated from a smear-ripened cheese.</title>
        <authorList>
            <consortium name="US DOE Joint Genome Institute (JGI-PGF)"/>
            <person name="Walter F."/>
            <person name="Albersmeier A."/>
            <person name="Kalinowski J."/>
            <person name="Ruckert C."/>
        </authorList>
    </citation>
    <scope>NUCLEOTIDE SEQUENCE</scope>
    <source>
        <strain evidence="16">NBRC 110023</strain>
    </source>
</reference>
<evidence type="ECO:0000256" key="6">
    <source>
        <dbReference type="ARBA" id="ARBA00022777"/>
    </source>
</evidence>
<dbReference type="InterPro" id="IPR035965">
    <property type="entry name" value="PAS-like_dom_sf"/>
</dbReference>
<keyword evidence="4" id="KW-0808">Transferase</keyword>
<feature type="modified residue" description="4-aspartylphosphate" evidence="11">
    <location>
        <position position="810"/>
    </location>
</feature>
<sequence length="878" mass="98190">MRYLFEIFFAVSLLISISIAAQAKSENILIIYHLGNDDTVYQSFESNLIEQLNAKLDDPAIFVEHLDLKRFGSSEYTNAMRRLILEKYTDINLDVILFNTAQAASVFDFDHLVLANSHKFILERLFSSTEPSSPLIHNIPLYPRYDVLVESAGELTKRSKIFVLTAVNTTQQEKNILAQLGNTKVDVEFLPFINTAQTINLLSRLDQSTPLIIPPTFAEGVNSVNNPTQTLKRISRIANQPIFVPYDSLIVDNVVGGYVLSSAASAAFISDQIRLVTNGYLPETNSANIHNYVFNFRALNLQRLPINKLPEGHIILDKPASIFDLFLQELLYIVFVLSILSGVVIFMLYSNRLLRVKQEQLASSQASLKRFNERMDVATNATRIGIWEYDLQTSGLYWDAAMHVHHGIEENRFNNKLSNWLDLLNVQDKVQLEALVNECVQTGASWSLRYTVSIKGSTTYLTCNVTSVKDANNNVIRLVGTVLDVTESELHQQRLQEQRFKAEQATKAKSEFLANMSHEIRTPMNGVIGAADLLAGTSLSEKQSQYANMIKSSAGGLLHILNDILDLSKIESGKLHIETSPFDLKMLVQQTMSTFTLEIARKKLKFKLHHPNYIPDVVKSDALRIKQVLFNLIGNAIKFTEKGCIYLALVYDASNADSDQGTLKFTVTDTGIGISSDDHERIFSSFEQVNFNKQFIAQGTGLGLSISKKLAQLMGGDLSVKSIVDKGSAFTLSVPVTVIDKIHLSANLVTKVDKPDLKNKNILVVDDNEINQTIVGEMLLDCGADVQYANNGAEAVDMHKADRPYIILMDLLMPIMDGIEATRVIREYEVAHKIPRTTIVALTAHALKGYEDNCREAGMDDYLTKPVNRHELYAVCRP</sequence>
<dbReference type="FunFam" id="3.30.565.10:FF:000010">
    <property type="entry name" value="Sensor histidine kinase RcsC"/>
    <property type="match status" value="1"/>
</dbReference>
<evidence type="ECO:0000256" key="8">
    <source>
        <dbReference type="ARBA" id="ARBA00023012"/>
    </source>
</evidence>
<dbReference type="Pfam" id="PF02518">
    <property type="entry name" value="HATPase_c"/>
    <property type="match status" value="1"/>
</dbReference>
<dbReference type="PANTHER" id="PTHR45339:SF1">
    <property type="entry name" value="HYBRID SIGNAL TRANSDUCTION HISTIDINE KINASE J"/>
    <property type="match status" value="1"/>
</dbReference>
<dbReference type="PROSITE" id="PS50109">
    <property type="entry name" value="HIS_KIN"/>
    <property type="match status" value="1"/>
</dbReference>
<dbReference type="InterPro" id="IPR004358">
    <property type="entry name" value="Sig_transdc_His_kin-like_C"/>
</dbReference>
<keyword evidence="12" id="KW-1133">Transmembrane helix</keyword>
<dbReference type="EMBL" id="BSOT01000006">
    <property type="protein sequence ID" value="GLR71350.1"/>
    <property type="molecule type" value="Genomic_DNA"/>
</dbReference>
<dbReference type="EC" id="2.7.13.3" evidence="2"/>
<keyword evidence="7" id="KW-0067">ATP-binding</keyword>
<dbReference type="PRINTS" id="PR00344">
    <property type="entry name" value="BCTRLSENSOR"/>
</dbReference>
<protein>
    <recommendedName>
        <fullName evidence="10">Sensory/regulatory protein RpfC</fullName>
        <ecNumber evidence="2">2.7.13.3</ecNumber>
    </recommendedName>
</protein>
<dbReference type="InterPro" id="IPR036890">
    <property type="entry name" value="HATPase_C_sf"/>
</dbReference>
<dbReference type="SMART" id="SM00448">
    <property type="entry name" value="REC"/>
    <property type="match status" value="1"/>
</dbReference>
<feature type="domain" description="Response regulatory" evidence="14">
    <location>
        <begin position="761"/>
        <end position="878"/>
    </location>
</feature>
<evidence type="ECO:0000259" key="15">
    <source>
        <dbReference type="PROSITE" id="PS50113"/>
    </source>
</evidence>
<dbReference type="GO" id="GO:0005524">
    <property type="term" value="F:ATP binding"/>
    <property type="evidence" value="ECO:0007669"/>
    <property type="project" value="UniProtKB-KW"/>
</dbReference>
<dbReference type="CDD" id="cd00082">
    <property type="entry name" value="HisKA"/>
    <property type="match status" value="1"/>
</dbReference>
<feature type="domain" description="PAC" evidence="15">
    <location>
        <begin position="444"/>
        <end position="497"/>
    </location>
</feature>
<dbReference type="Pfam" id="PF08447">
    <property type="entry name" value="PAS_3"/>
    <property type="match status" value="1"/>
</dbReference>
<dbReference type="InterPro" id="IPR013655">
    <property type="entry name" value="PAS_fold_3"/>
</dbReference>
<keyword evidence="5" id="KW-0547">Nucleotide-binding</keyword>
<dbReference type="AlphaFoldDB" id="A0AA37T4R6"/>
<comment type="catalytic activity">
    <reaction evidence="1">
        <text>ATP + protein L-histidine = ADP + protein N-phospho-L-histidine.</text>
        <dbReference type="EC" id="2.7.13.3"/>
    </reaction>
</comment>
<evidence type="ECO:0000313" key="17">
    <source>
        <dbReference type="Proteomes" id="UP001156601"/>
    </source>
</evidence>
<dbReference type="RefSeq" id="WP_284217712.1">
    <property type="nucleotide sequence ID" value="NZ_BSOT01000006.1"/>
</dbReference>
<dbReference type="GO" id="GO:0000155">
    <property type="term" value="F:phosphorelay sensor kinase activity"/>
    <property type="evidence" value="ECO:0007669"/>
    <property type="project" value="InterPro"/>
</dbReference>
<evidence type="ECO:0000256" key="11">
    <source>
        <dbReference type="PROSITE-ProRule" id="PRU00169"/>
    </source>
</evidence>
<evidence type="ECO:0000256" key="1">
    <source>
        <dbReference type="ARBA" id="ARBA00000085"/>
    </source>
</evidence>
<evidence type="ECO:0000256" key="4">
    <source>
        <dbReference type="ARBA" id="ARBA00022679"/>
    </source>
</evidence>
<dbReference type="SUPFAM" id="SSF55874">
    <property type="entry name" value="ATPase domain of HSP90 chaperone/DNA topoisomerase II/histidine kinase"/>
    <property type="match status" value="1"/>
</dbReference>
<keyword evidence="17" id="KW-1185">Reference proteome</keyword>
<dbReference type="PROSITE" id="PS50110">
    <property type="entry name" value="RESPONSE_REGULATORY"/>
    <property type="match status" value="1"/>
</dbReference>
<name>A0AA37T4R6_9ALTE</name>
<feature type="domain" description="Histidine kinase" evidence="13">
    <location>
        <begin position="515"/>
        <end position="738"/>
    </location>
</feature>
<dbReference type="SUPFAM" id="SSF55785">
    <property type="entry name" value="PYP-like sensor domain (PAS domain)"/>
    <property type="match status" value="1"/>
</dbReference>
<dbReference type="FunFam" id="1.10.287.130:FF:000002">
    <property type="entry name" value="Two-component osmosensing histidine kinase"/>
    <property type="match status" value="1"/>
</dbReference>
<dbReference type="SMART" id="SM00388">
    <property type="entry name" value="HisKA"/>
    <property type="match status" value="1"/>
</dbReference>
<dbReference type="Gene3D" id="3.30.565.10">
    <property type="entry name" value="Histidine kinase-like ATPase, C-terminal domain"/>
    <property type="match status" value="1"/>
</dbReference>
<dbReference type="Gene3D" id="3.30.450.20">
    <property type="entry name" value="PAS domain"/>
    <property type="match status" value="1"/>
</dbReference>
<dbReference type="SUPFAM" id="SSF52172">
    <property type="entry name" value="CheY-like"/>
    <property type="match status" value="1"/>
</dbReference>
<dbReference type="Gene3D" id="1.10.287.130">
    <property type="match status" value="1"/>
</dbReference>
<keyword evidence="3 11" id="KW-0597">Phosphoprotein</keyword>
<organism evidence="16 17">
    <name type="scientific">Agaribacter marinus</name>
    <dbReference type="NCBI Taxonomy" id="1431249"/>
    <lineage>
        <taxon>Bacteria</taxon>
        <taxon>Pseudomonadati</taxon>
        <taxon>Pseudomonadota</taxon>
        <taxon>Gammaproteobacteria</taxon>
        <taxon>Alteromonadales</taxon>
        <taxon>Alteromonadaceae</taxon>
        <taxon>Agaribacter</taxon>
    </lineage>
</organism>
<dbReference type="CDD" id="cd16922">
    <property type="entry name" value="HATPase_EvgS-ArcB-TorS-like"/>
    <property type="match status" value="1"/>
</dbReference>
<dbReference type="InterPro" id="IPR001789">
    <property type="entry name" value="Sig_transdc_resp-reg_receiver"/>
</dbReference>
<feature type="transmembrane region" description="Helical" evidence="12">
    <location>
        <begin position="330"/>
        <end position="349"/>
    </location>
</feature>
<evidence type="ECO:0000259" key="14">
    <source>
        <dbReference type="PROSITE" id="PS50110"/>
    </source>
</evidence>
<dbReference type="InterPro" id="IPR000700">
    <property type="entry name" value="PAS-assoc_C"/>
</dbReference>
<dbReference type="PANTHER" id="PTHR45339">
    <property type="entry name" value="HYBRID SIGNAL TRANSDUCTION HISTIDINE KINASE J"/>
    <property type="match status" value="1"/>
</dbReference>